<keyword evidence="3" id="KW-1185">Reference proteome</keyword>
<evidence type="ECO:0000313" key="3">
    <source>
        <dbReference type="Proteomes" id="UP001524944"/>
    </source>
</evidence>
<sequence>MAKSYTKEERIEALKLANEIGAAAAAQRLGIKEGTIYGWKARAKKQKMVFDSNGRQMSEEEIKAENDRLRKELKQAREDIEILQDALGFFAKSRRK</sequence>
<gene>
    <name evidence="2" type="ORF">NVS47_14115</name>
</gene>
<name>A0ABT1Y6W9_9FIRM</name>
<dbReference type="InterPro" id="IPR009057">
    <property type="entry name" value="Homeodomain-like_sf"/>
</dbReference>
<dbReference type="Pfam" id="PF01527">
    <property type="entry name" value="HTH_Tnp_1"/>
    <property type="match status" value="1"/>
</dbReference>
<keyword evidence="1" id="KW-0175">Coiled coil</keyword>
<accession>A0ABT1Y6W9</accession>
<organism evidence="2 3">
    <name type="scientific">Dehalobacterium formicoaceticum</name>
    <dbReference type="NCBI Taxonomy" id="51515"/>
    <lineage>
        <taxon>Bacteria</taxon>
        <taxon>Bacillati</taxon>
        <taxon>Bacillota</taxon>
        <taxon>Clostridia</taxon>
        <taxon>Eubacteriales</taxon>
        <taxon>Peptococcaceae</taxon>
        <taxon>Dehalobacterium</taxon>
    </lineage>
</organism>
<proteinExistence type="predicted"/>
<dbReference type="RefSeq" id="WP_089610851.1">
    <property type="nucleotide sequence ID" value="NZ_CP022121.1"/>
</dbReference>
<feature type="coiled-coil region" evidence="1">
    <location>
        <begin position="55"/>
        <end position="86"/>
    </location>
</feature>
<dbReference type="InterPro" id="IPR002514">
    <property type="entry name" value="Transposase_8"/>
</dbReference>
<dbReference type="Proteomes" id="UP001524944">
    <property type="component" value="Unassembled WGS sequence"/>
</dbReference>
<evidence type="ECO:0000256" key="1">
    <source>
        <dbReference type="SAM" id="Coils"/>
    </source>
</evidence>
<protein>
    <submittedName>
        <fullName evidence="2">Transposase</fullName>
    </submittedName>
</protein>
<dbReference type="SUPFAM" id="SSF46689">
    <property type="entry name" value="Homeodomain-like"/>
    <property type="match status" value="1"/>
</dbReference>
<evidence type="ECO:0000313" key="2">
    <source>
        <dbReference type="EMBL" id="MCR6546634.1"/>
    </source>
</evidence>
<reference evidence="2 3" key="1">
    <citation type="submission" date="2022-08" db="EMBL/GenBank/DDBJ databases">
        <title>Proteogenomics of the novel Dehalobacterium formicoaceticum strain EZ94 highlights a key role of methyltransferases during anaerobic dichloromethane degradation.</title>
        <authorList>
            <person name="Wasmund K."/>
        </authorList>
    </citation>
    <scope>NUCLEOTIDE SEQUENCE [LARGE SCALE GENOMIC DNA]</scope>
    <source>
        <strain evidence="2 3">EZ94</strain>
    </source>
</reference>
<comment type="caution">
    <text evidence="2">The sequence shown here is derived from an EMBL/GenBank/DDBJ whole genome shotgun (WGS) entry which is preliminary data.</text>
</comment>
<dbReference type="EMBL" id="JANPWE010000009">
    <property type="protein sequence ID" value="MCR6546634.1"/>
    <property type="molecule type" value="Genomic_DNA"/>
</dbReference>